<reference evidence="2" key="1">
    <citation type="submission" date="2022-08" db="EMBL/GenBank/DDBJ databases">
        <title>Novel sulphate-reducing endosymbionts in the free-living metamonad Anaeramoeba.</title>
        <authorList>
            <person name="Jerlstrom-Hultqvist J."/>
            <person name="Cepicka I."/>
            <person name="Gallot-Lavallee L."/>
            <person name="Salas-Leiva D."/>
            <person name="Curtis B.A."/>
            <person name="Zahonova K."/>
            <person name="Pipaliya S."/>
            <person name="Dacks J."/>
            <person name="Roger A.J."/>
        </authorList>
    </citation>
    <scope>NUCLEOTIDE SEQUENCE</scope>
    <source>
        <strain evidence="2">Busselton2</strain>
    </source>
</reference>
<comment type="caution">
    <text evidence="2">The sequence shown here is derived from an EMBL/GenBank/DDBJ whole genome shotgun (WGS) entry which is preliminary data.</text>
</comment>
<accession>A0AAV7ZSK5</accession>
<dbReference type="Gene3D" id="1.25.10.10">
    <property type="entry name" value="Leucine-rich Repeat Variant"/>
    <property type="match status" value="1"/>
</dbReference>
<evidence type="ECO:0000256" key="1">
    <source>
        <dbReference type="SAM" id="MobiDB-lite"/>
    </source>
</evidence>
<dbReference type="InterPro" id="IPR016024">
    <property type="entry name" value="ARM-type_fold"/>
</dbReference>
<evidence type="ECO:0000313" key="2">
    <source>
        <dbReference type="EMBL" id="KAJ3444553.1"/>
    </source>
</evidence>
<dbReference type="InterPro" id="IPR011989">
    <property type="entry name" value="ARM-like"/>
</dbReference>
<proteinExistence type="predicted"/>
<feature type="region of interest" description="Disordered" evidence="1">
    <location>
        <begin position="897"/>
        <end position="930"/>
    </location>
</feature>
<name>A0AAV7ZSK5_9EUKA</name>
<feature type="compositionally biased region" description="Acidic residues" evidence="1">
    <location>
        <begin position="756"/>
        <end position="765"/>
    </location>
</feature>
<feature type="compositionally biased region" description="Basic residues" evidence="1">
    <location>
        <begin position="914"/>
        <end position="927"/>
    </location>
</feature>
<sequence length="946" mass="110941">MVEKSTADLMITDLVEQMGCLLYFRECILNNIDIHDPESKAVPKEYFQLVKRSQNIVNSEVSLEQVEKHLQTLGKKIVFCSKQYLDVIIDSMKLIIEFDLAKFVVHQKKKSKKQPILKDLGKKSTKYFAFQTIYNCLHDLVFNNMSAKFSKVPKWFVLTLFEKVDVGNSKEIQYLSQRSIGLLSSNPIHFQILIDLYLKFFKQKIKKSRVNSYIKYTESIKMIQFTLETRSRSQITVNFLNQYSVIISKMKADETLRAEICKTVVSVFNRVFPNSSKIKEDTREKEKNKRLKRFERKNEKLLKTLRTSFEICYDTIKKWTKKSKSQSITYESLVQLLKISHYSFFSGKNQEGKKLKGKGRADELINFLSNGLKSNRELRISCLEHLCSLISNFNTQFIKLEQSGFTQLMSDLMPSLFLDPKKKIQFIDHDEIESIAEILYQIGLRSLSMIIDLMKRQLSNEKLRIDYKISVIRSLEKLCNTNPEEILDYEQEIFPLIQPYILEHEYTLKNINQNDLIERQGNEQLIAVCIGTFPMIMSQEMDDNSKIAKALVNLALSDEMSISFQAKDSIERYLLMTSEDENEGEHFEDIVIPILEILTNLTKFFVERNSSVINVKLESLLELLSLILKSFRTWILTEINDNEEMNANDNLETQIKKINLVIHYRQWVKIKLMFQSICIIWSFYDNLAINKKIIELLKLFNNKEFNALEAGLKKVAKTKFEKKKLKKQKKKNKKKKAKKGKKRGRKKKHLATESNSDNEEEDDKETQENELLFNKQQINQIIGPLINLLEKLNLKSKNSIKEKETKGELILWINNNFQNYKTSLIYTWNILSKHLNQEVVKKEIISKVGKLNEKQIMNLNQNLEVFLYFDLFGLLCGITYIPKKYYLDKEKIEIKRNEPNTNSDSSDQDETNSKKNKKKKKKKKTCRPQHLGAIWVKPLVKEKLTI</sequence>
<dbReference type="EMBL" id="JANTQA010000023">
    <property type="protein sequence ID" value="KAJ3444553.1"/>
    <property type="molecule type" value="Genomic_DNA"/>
</dbReference>
<dbReference type="Proteomes" id="UP001146793">
    <property type="component" value="Unassembled WGS sequence"/>
</dbReference>
<dbReference type="SUPFAM" id="SSF48371">
    <property type="entry name" value="ARM repeat"/>
    <property type="match status" value="1"/>
</dbReference>
<feature type="region of interest" description="Disordered" evidence="1">
    <location>
        <begin position="722"/>
        <end position="766"/>
    </location>
</feature>
<protein>
    <submittedName>
        <fullName evidence="2">Heat shock protein</fullName>
    </submittedName>
</protein>
<organism evidence="2 3">
    <name type="scientific">Anaeramoeba flamelloides</name>
    <dbReference type="NCBI Taxonomy" id="1746091"/>
    <lineage>
        <taxon>Eukaryota</taxon>
        <taxon>Metamonada</taxon>
        <taxon>Anaeramoebidae</taxon>
        <taxon>Anaeramoeba</taxon>
    </lineage>
</organism>
<keyword evidence="2" id="KW-0346">Stress response</keyword>
<feature type="compositionally biased region" description="Basic residues" evidence="1">
    <location>
        <begin position="722"/>
        <end position="749"/>
    </location>
</feature>
<evidence type="ECO:0000313" key="3">
    <source>
        <dbReference type="Proteomes" id="UP001146793"/>
    </source>
</evidence>
<gene>
    <name evidence="2" type="ORF">M0812_10410</name>
</gene>
<dbReference type="AlphaFoldDB" id="A0AAV7ZSK5"/>